<dbReference type="Gene3D" id="2.40.330.10">
    <property type="entry name" value="DNA-binding pseudobarrel domain"/>
    <property type="match status" value="3"/>
</dbReference>
<evidence type="ECO:0000256" key="6">
    <source>
        <dbReference type="SAM" id="MobiDB-lite"/>
    </source>
</evidence>
<gene>
    <name evidence="8" type="ORF">PVAP13_9KG100500</name>
</gene>
<protein>
    <recommendedName>
        <fullName evidence="7">TF-B3 domain-containing protein</fullName>
    </recommendedName>
</protein>
<feature type="domain" description="TF-B3" evidence="7">
    <location>
        <begin position="454"/>
        <end position="550"/>
    </location>
</feature>
<reference evidence="8" key="1">
    <citation type="submission" date="2020-05" db="EMBL/GenBank/DDBJ databases">
        <title>WGS assembly of Panicum virgatum.</title>
        <authorList>
            <person name="Lovell J.T."/>
            <person name="Jenkins J."/>
            <person name="Shu S."/>
            <person name="Juenger T.E."/>
            <person name="Schmutz J."/>
        </authorList>
    </citation>
    <scope>NUCLEOTIDE SEQUENCE</scope>
    <source>
        <strain evidence="8">AP13</strain>
    </source>
</reference>
<evidence type="ECO:0000256" key="5">
    <source>
        <dbReference type="ARBA" id="ARBA00023242"/>
    </source>
</evidence>
<evidence type="ECO:0000313" key="8">
    <source>
        <dbReference type="EMBL" id="KAG2547429.1"/>
    </source>
</evidence>
<dbReference type="PANTHER" id="PTHR31391:SF106">
    <property type="entry name" value="B3 DOMAIN-CONTAINING PROTEIN OS01G0723500"/>
    <property type="match status" value="1"/>
</dbReference>
<dbReference type="AlphaFoldDB" id="A0A8T0NGT0"/>
<accession>A0A8T0NGT0</accession>
<keyword evidence="5" id="KW-0539">Nucleus</keyword>
<sequence length="552" mass="62594">MQISVPMARGDGSRMKKPCDCCKRYLDHLDEKNQPMSYFFRRMDANSKQSLIVPNRFVKRFAGKLSGRIKLESPNGTLHNVEVREQYDKTVLQRGWEAFVDANHVKENNFMLFRHIEKSRFEVLILESDGCEKVFPCAGVRNTPCIQERRLDSVDISSSYSHDTTESSGRQRFARCQRSSCSHRGRTANMTATSSSFEESGEDASSENTSFESDSLEIAPKADYVLSSRRYLSEAQRKKVIALIQEIKPEIAVFVSIMRKCNVQSSGPYLVISKEYALAHFPHETTYLTLQRPGKSKKWHPRFYIRNDRRVYMLRGQWLDFVRDNHVQEGDICLLLPAKTGRKFTLTVYLLRATETHSSGGSGTGLQRFGPCHGKSIKELASPVHIKEESIDGEHVSSESSMKEISDGSLNSNDSGGPCDPPYIVPGKSCLSRSQKKIVETKVRSIQSEVPIYIVIMKSSSVVVSKQMLEFGAHYAAAYLPAREQTMVLQCNGKTWNTDMVIRNGSRLFLRGGWPKFVCDNGLRVGDICLFELKKNESKLTMEVHVISREEF</sequence>
<dbReference type="CDD" id="cd10017">
    <property type="entry name" value="B3_DNA"/>
    <property type="match status" value="3"/>
</dbReference>
<feature type="domain" description="TF-B3" evidence="7">
    <location>
        <begin position="36"/>
        <end position="129"/>
    </location>
</feature>
<dbReference type="EMBL" id="CM029053">
    <property type="protein sequence ID" value="KAG2547429.1"/>
    <property type="molecule type" value="Genomic_DNA"/>
</dbReference>
<dbReference type="SUPFAM" id="SSF101936">
    <property type="entry name" value="DNA-binding pseudobarrel domain"/>
    <property type="match status" value="3"/>
</dbReference>
<dbReference type="Pfam" id="PF02362">
    <property type="entry name" value="B3"/>
    <property type="match status" value="3"/>
</dbReference>
<dbReference type="PANTHER" id="PTHR31391">
    <property type="entry name" value="B3 DOMAIN-CONTAINING PROTEIN OS11G0197600-RELATED"/>
    <property type="match status" value="1"/>
</dbReference>
<dbReference type="GO" id="GO:0005634">
    <property type="term" value="C:nucleus"/>
    <property type="evidence" value="ECO:0007669"/>
    <property type="project" value="UniProtKB-SubCell"/>
</dbReference>
<dbReference type="Proteomes" id="UP000823388">
    <property type="component" value="Chromosome 9K"/>
</dbReference>
<dbReference type="OrthoDB" id="676899at2759"/>
<comment type="caution">
    <text evidence="8">The sequence shown here is derived from an EMBL/GenBank/DDBJ whole genome shotgun (WGS) entry which is preliminary data.</text>
</comment>
<keyword evidence="3" id="KW-0238">DNA-binding</keyword>
<dbReference type="InterPro" id="IPR015300">
    <property type="entry name" value="DNA-bd_pseudobarrel_sf"/>
</dbReference>
<dbReference type="InterPro" id="IPR044837">
    <property type="entry name" value="REM16-like"/>
</dbReference>
<dbReference type="SMART" id="SM01019">
    <property type="entry name" value="B3"/>
    <property type="match status" value="3"/>
</dbReference>
<dbReference type="GO" id="GO:0003677">
    <property type="term" value="F:DNA binding"/>
    <property type="evidence" value="ECO:0007669"/>
    <property type="project" value="UniProtKB-KW"/>
</dbReference>
<keyword evidence="9" id="KW-1185">Reference proteome</keyword>
<comment type="subcellular location">
    <subcellularLocation>
        <location evidence="1">Nucleus</location>
    </subcellularLocation>
</comment>
<name>A0A8T0NGT0_PANVG</name>
<evidence type="ECO:0000259" key="7">
    <source>
        <dbReference type="PROSITE" id="PS50863"/>
    </source>
</evidence>
<feature type="region of interest" description="Disordered" evidence="6">
    <location>
        <begin position="184"/>
        <end position="214"/>
    </location>
</feature>
<feature type="compositionally biased region" description="Polar residues" evidence="6">
    <location>
        <begin position="187"/>
        <end position="198"/>
    </location>
</feature>
<keyword evidence="2" id="KW-0805">Transcription regulation</keyword>
<organism evidence="8 9">
    <name type="scientific">Panicum virgatum</name>
    <name type="common">Blackwell switchgrass</name>
    <dbReference type="NCBI Taxonomy" id="38727"/>
    <lineage>
        <taxon>Eukaryota</taxon>
        <taxon>Viridiplantae</taxon>
        <taxon>Streptophyta</taxon>
        <taxon>Embryophyta</taxon>
        <taxon>Tracheophyta</taxon>
        <taxon>Spermatophyta</taxon>
        <taxon>Magnoliopsida</taxon>
        <taxon>Liliopsida</taxon>
        <taxon>Poales</taxon>
        <taxon>Poaceae</taxon>
        <taxon>PACMAD clade</taxon>
        <taxon>Panicoideae</taxon>
        <taxon>Panicodae</taxon>
        <taxon>Paniceae</taxon>
        <taxon>Panicinae</taxon>
        <taxon>Panicum</taxon>
        <taxon>Panicum sect. Hiantes</taxon>
    </lineage>
</organism>
<feature type="compositionally biased region" description="Basic and acidic residues" evidence="6">
    <location>
        <begin position="391"/>
        <end position="406"/>
    </location>
</feature>
<evidence type="ECO:0000256" key="1">
    <source>
        <dbReference type="ARBA" id="ARBA00004123"/>
    </source>
</evidence>
<evidence type="ECO:0000256" key="3">
    <source>
        <dbReference type="ARBA" id="ARBA00023125"/>
    </source>
</evidence>
<feature type="domain" description="TF-B3" evidence="7">
    <location>
        <begin position="255"/>
        <end position="354"/>
    </location>
</feature>
<keyword evidence="4" id="KW-0804">Transcription</keyword>
<feature type="compositionally biased region" description="Low complexity" evidence="6">
    <location>
        <begin position="407"/>
        <end position="417"/>
    </location>
</feature>
<evidence type="ECO:0000256" key="4">
    <source>
        <dbReference type="ARBA" id="ARBA00023163"/>
    </source>
</evidence>
<dbReference type="InterPro" id="IPR003340">
    <property type="entry name" value="B3_DNA-bd"/>
</dbReference>
<dbReference type="PROSITE" id="PS50863">
    <property type="entry name" value="B3"/>
    <property type="match status" value="3"/>
</dbReference>
<evidence type="ECO:0000313" key="9">
    <source>
        <dbReference type="Proteomes" id="UP000823388"/>
    </source>
</evidence>
<proteinExistence type="predicted"/>
<feature type="region of interest" description="Disordered" evidence="6">
    <location>
        <begin position="391"/>
        <end position="418"/>
    </location>
</feature>
<evidence type="ECO:0000256" key="2">
    <source>
        <dbReference type="ARBA" id="ARBA00023015"/>
    </source>
</evidence>